<evidence type="ECO:0000313" key="1">
    <source>
        <dbReference type="EMBL" id="JAP06828.1"/>
    </source>
</evidence>
<sequence>QQVLQQSILIHHQKLLQMHYRNRLVIARDPSTWWNWTLQVLELDLSRKQQRENSRWTHFDM</sequence>
<dbReference type="EMBL" id="GEDG01040193">
    <property type="protein sequence ID" value="JAP06828.1"/>
    <property type="molecule type" value="Transcribed_RNA"/>
</dbReference>
<proteinExistence type="predicted"/>
<organism evidence="1">
    <name type="scientific">Solanum chacoense</name>
    <name type="common">Chaco potato</name>
    <dbReference type="NCBI Taxonomy" id="4108"/>
    <lineage>
        <taxon>Eukaryota</taxon>
        <taxon>Viridiplantae</taxon>
        <taxon>Streptophyta</taxon>
        <taxon>Embryophyta</taxon>
        <taxon>Tracheophyta</taxon>
        <taxon>Spermatophyta</taxon>
        <taxon>Magnoliopsida</taxon>
        <taxon>eudicotyledons</taxon>
        <taxon>Gunneridae</taxon>
        <taxon>Pentapetalae</taxon>
        <taxon>asterids</taxon>
        <taxon>lamiids</taxon>
        <taxon>Solanales</taxon>
        <taxon>Solanaceae</taxon>
        <taxon>Solanoideae</taxon>
        <taxon>Solaneae</taxon>
        <taxon>Solanum</taxon>
    </lineage>
</organism>
<name>A0A0V0GF31_SOLCH</name>
<accession>A0A0V0GF31</accession>
<protein>
    <submittedName>
        <fullName evidence="1">Putative ovule protein</fullName>
    </submittedName>
</protein>
<dbReference type="AlphaFoldDB" id="A0A0V0GF31"/>
<reference evidence="1" key="1">
    <citation type="submission" date="2015-12" db="EMBL/GenBank/DDBJ databases">
        <title>Gene expression during late stages of embryo sac development: a critical building block for successful pollen-pistil interactions.</title>
        <authorList>
            <person name="Liu Y."/>
            <person name="Joly V."/>
            <person name="Sabar M."/>
            <person name="Matton D.P."/>
        </authorList>
    </citation>
    <scope>NUCLEOTIDE SEQUENCE</scope>
</reference>
<feature type="non-terminal residue" evidence="1">
    <location>
        <position position="1"/>
    </location>
</feature>